<name>A0ABR8WBT7_9BACL</name>
<evidence type="ECO:0000313" key="3">
    <source>
        <dbReference type="Proteomes" id="UP000658980"/>
    </source>
</evidence>
<keyword evidence="1" id="KW-0812">Transmembrane</keyword>
<gene>
    <name evidence="2" type="ORF">H9630_06565</name>
</gene>
<dbReference type="EMBL" id="JACSPU010000002">
    <property type="protein sequence ID" value="MBD8014479.1"/>
    <property type="molecule type" value="Genomic_DNA"/>
</dbReference>
<feature type="transmembrane region" description="Helical" evidence="1">
    <location>
        <begin position="40"/>
        <end position="58"/>
    </location>
</feature>
<sequence>MAGLMELILMLLLAGIVGILIGIGWMIVGSVTKKPHYGGRVAGISALVFLMEIGLLYTQLQELDKSDMAESEPLSASSTIEEQVAEAQKIRQEQYRADELVNTLTLINSSEASLAVKQLAQEEWPDNRRLQDDFSEKQMTALSELSAMEIDAPHKETLLNNAIQEMVPSFRNMHSEYMDQLAAYEEINNSRLPPLEKRLIEIAKVDYPDNYIVIRHEYRRQLQAYQWIEAQTLDTEAKRLAMADAKAEWDEDYAMVQFIYEKQFPETDE</sequence>
<organism evidence="2 3">
    <name type="scientific">Planococcus wigleyi</name>
    <dbReference type="NCBI Taxonomy" id="2762216"/>
    <lineage>
        <taxon>Bacteria</taxon>
        <taxon>Bacillati</taxon>
        <taxon>Bacillota</taxon>
        <taxon>Bacilli</taxon>
        <taxon>Bacillales</taxon>
        <taxon>Caryophanaceae</taxon>
        <taxon>Planococcus</taxon>
    </lineage>
</organism>
<evidence type="ECO:0000256" key="1">
    <source>
        <dbReference type="SAM" id="Phobius"/>
    </source>
</evidence>
<keyword evidence="1" id="KW-0472">Membrane</keyword>
<keyword evidence="1" id="KW-1133">Transmembrane helix</keyword>
<accession>A0ABR8WBT7</accession>
<dbReference type="RefSeq" id="WP_191714707.1">
    <property type="nucleotide sequence ID" value="NZ_JACSPU010000002.1"/>
</dbReference>
<proteinExistence type="predicted"/>
<comment type="caution">
    <text evidence="2">The sequence shown here is derived from an EMBL/GenBank/DDBJ whole genome shotgun (WGS) entry which is preliminary data.</text>
</comment>
<reference evidence="2 3" key="1">
    <citation type="submission" date="2020-08" db="EMBL/GenBank/DDBJ databases">
        <title>A Genomic Blueprint of the Chicken Gut Microbiome.</title>
        <authorList>
            <person name="Gilroy R."/>
            <person name="Ravi A."/>
            <person name="Getino M."/>
            <person name="Pursley I."/>
            <person name="Horton D.L."/>
            <person name="Alikhan N.-F."/>
            <person name="Baker D."/>
            <person name="Gharbi K."/>
            <person name="Hall N."/>
            <person name="Watson M."/>
            <person name="Adriaenssens E.M."/>
            <person name="Foster-Nyarko E."/>
            <person name="Jarju S."/>
            <person name="Secka A."/>
            <person name="Antonio M."/>
            <person name="Oren A."/>
            <person name="Chaudhuri R."/>
            <person name="La Ragione R.M."/>
            <person name="Hildebrand F."/>
            <person name="Pallen M.J."/>
        </authorList>
    </citation>
    <scope>NUCLEOTIDE SEQUENCE [LARGE SCALE GENOMIC DNA]</scope>
    <source>
        <strain evidence="2 3">Sa1BUA13</strain>
    </source>
</reference>
<feature type="transmembrane region" description="Helical" evidence="1">
    <location>
        <begin position="7"/>
        <end position="28"/>
    </location>
</feature>
<evidence type="ECO:0000313" key="2">
    <source>
        <dbReference type="EMBL" id="MBD8014479.1"/>
    </source>
</evidence>
<dbReference type="Proteomes" id="UP000658980">
    <property type="component" value="Unassembled WGS sequence"/>
</dbReference>
<protein>
    <submittedName>
        <fullName evidence="2">Uncharacterized protein</fullName>
    </submittedName>
</protein>
<keyword evidence="3" id="KW-1185">Reference proteome</keyword>